<proteinExistence type="predicted"/>
<dbReference type="InterPro" id="IPR016181">
    <property type="entry name" value="Acyl_CoA_acyltransferase"/>
</dbReference>
<evidence type="ECO:0000256" key="1">
    <source>
        <dbReference type="ARBA" id="ARBA00022679"/>
    </source>
</evidence>
<reference evidence="4 5" key="1">
    <citation type="submission" date="2020-04" db="EMBL/GenBank/DDBJ databases">
        <title>Vibrio sp. SM6, a novel species isolated from seawater.</title>
        <authorList>
            <person name="Wang X."/>
        </authorList>
    </citation>
    <scope>NUCLEOTIDE SEQUENCE [LARGE SCALE GENOMIC DNA]</scope>
    <source>
        <strain evidence="4 5">SM6</strain>
    </source>
</reference>
<sequence>MTTPQSNVNNALETIHCDVIDSAQLPMALLLEADPNEQTVLAYLKESVCFAAWAQQQIVAACVVTLNGTDLKPVSQSHKGVAEILNVSVWPQWQQQGIGTTLLRYVLDQLPHYGVQRVELGTGTFGHQLTYYQRLGFRVDAIWKDHFTRHYPEPILENGIQHHDMLRLSMVLNTAC</sequence>
<comment type="caution">
    <text evidence="4">The sequence shown here is derived from an EMBL/GenBank/DDBJ whole genome shotgun (WGS) entry which is preliminary data.</text>
</comment>
<organism evidence="4 5">
    <name type="scientific">Vibrio agarilyticus</name>
    <dbReference type="NCBI Taxonomy" id="2726741"/>
    <lineage>
        <taxon>Bacteria</taxon>
        <taxon>Pseudomonadati</taxon>
        <taxon>Pseudomonadota</taxon>
        <taxon>Gammaproteobacteria</taxon>
        <taxon>Vibrionales</taxon>
        <taxon>Vibrionaceae</taxon>
        <taxon>Vibrio</taxon>
    </lineage>
</organism>
<gene>
    <name evidence="4" type="ORF">HGP28_03610</name>
</gene>
<dbReference type="Pfam" id="PF00583">
    <property type="entry name" value="Acetyltransf_1"/>
    <property type="match status" value="1"/>
</dbReference>
<feature type="domain" description="N-acetyltransferase" evidence="3">
    <location>
        <begin position="13"/>
        <end position="158"/>
    </location>
</feature>
<dbReference type="Gene3D" id="3.40.630.30">
    <property type="match status" value="1"/>
</dbReference>
<evidence type="ECO:0000256" key="2">
    <source>
        <dbReference type="ARBA" id="ARBA00023315"/>
    </source>
</evidence>
<dbReference type="InterPro" id="IPR050832">
    <property type="entry name" value="Bact_Acetyltransf"/>
</dbReference>
<dbReference type="PROSITE" id="PS51186">
    <property type="entry name" value="GNAT"/>
    <property type="match status" value="1"/>
</dbReference>
<dbReference type="AlphaFoldDB" id="A0A7X8YG40"/>
<dbReference type="InterPro" id="IPR000182">
    <property type="entry name" value="GNAT_dom"/>
</dbReference>
<dbReference type="RefSeq" id="WP_168835066.1">
    <property type="nucleotide sequence ID" value="NZ_JABAIK010000002.1"/>
</dbReference>
<evidence type="ECO:0000259" key="3">
    <source>
        <dbReference type="PROSITE" id="PS51186"/>
    </source>
</evidence>
<name>A0A7X8YG40_9VIBR</name>
<dbReference type="EMBL" id="JABAIK010000002">
    <property type="protein sequence ID" value="NLS11977.1"/>
    <property type="molecule type" value="Genomic_DNA"/>
</dbReference>
<dbReference type="SUPFAM" id="SSF55729">
    <property type="entry name" value="Acyl-CoA N-acyltransferases (Nat)"/>
    <property type="match status" value="1"/>
</dbReference>
<protein>
    <submittedName>
        <fullName evidence="4">GNAT family N-acetyltransferase</fullName>
    </submittedName>
</protein>
<evidence type="ECO:0000313" key="4">
    <source>
        <dbReference type="EMBL" id="NLS11977.1"/>
    </source>
</evidence>
<dbReference type="CDD" id="cd04301">
    <property type="entry name" value="NAT_SF"/>
    <property type="match status" value="1"/>
</dbReference>
<dbReference type="PANTHER" id="PTHR43877">
    <property type="entry name" value="AMINOALKYLPHOSPHONATE N-ACETYLTRANSFERASE-RELATED-RELATED"/>
    <property type="match status" value="1"/>
</dbReference>
<keyword evidence="5" id="KW-1185">Reference proteome</keyword>
<keyword evidence="2" id="KW-0012">Acyltransferase</keyword>
<evidence type="ECO:0000313" key="5">
    <source>
        <dbReference type="Proteomes" id="UP000535589"/>
    </source>
</evidence>
<dbReference type="Proteomes" id="UP000535589">
    <property type="component" value="Unassembled WGS sequence"/>
</dbReference>
<keyword evidence="1 4" id="KW-0808">Transferase</keyword>
<dbReference type="GO" id="GO:0016747">
    <property type="term" value="F:acyltransferase activity, transferring groups other than amino-acyl groups"/>
    <property type="evidence" value="ECO:0007669"/>
    <property type="project" value="InterPro"/>
</dbReference>
<accession>A0A7X8YG40</accession>